<dbReference type="InterPro" id="IPR011006">
    <property type="entry name" value="CheY-like_superfamily"/>
</dbReference>
<evidence type="ECO:0000256" key="1">
    <source>
        <dbReference type="PROSITE-ProRule" id="PRU00169"/>
    </source>
</evidence>
<feature type="domain" description="Response regulatory" evidence="2">
    <location>
        <begin position="4"/>
        <end position="115"/>
    </location>
</feature>
<dbReference type="GO" id="GO:0000156">
    <property type="term" value="F:phosphorelay response regulator activity"/>
    <property type="evidence" value="ECO:0007669"/>
    <property type="project" value="InterPro"/>
</dbReference>
<keyword evidence="5" id="KW-1185">Reference proteome</keyword>
<dbReference type="PROSITE" id="PS50930">
    <property type="entry name" value="HTH_LYTTR"/>
    <property type="match status" value="1"/>
</dbReference>
<evidence type="ECO:0000259" key="3">
    <source>
        <dbReference type="PROSITE" id="PS50930"/>
    </source>
</evidence>
<dbReference type="SMART" id="SM00448">
    <property type="entry name" value="REC"/>
    <property type="match status" value="1"/>
</dbReference>
<dbReference type="STRING" id="760192.Halhy_6143"/>
<dbReference type="InterPro" id="IPR001789">
    <property type="entry name" value="Sig_transdc_resp-reg_receiver"/>
</dbReference>
<dbReference type="Gene3D" id="3.40.50.2300">
    <property type="match status" value="1"/>
</dbReference>
<dbReference type="Pfam" id="PF00072">
    <property type="entry name" value="Response_reg"/>
    <property type="match status" value="1"/>
</dbReference>
<dbReference type="PANTHER" id="PTHR37299">
    <property type="entry name" value="TRANSCRIPTIONAL REGULATOR-RELATED"/>
    <property type="match status" value="1"/>
</dbReference>
<dbReference type="SMART" id="SM00850">
    <property type="entry name" value="LytTR"/>
    <property type="match status" value="1"/>
</dbReference>
<dbReference type="PANTHER" id="PTHR37299:SF1">
    <property type="entry name" value="STAGE 0 SPORULATION PROTEIN A HOMOLOG"/>
    <property type="match status" value="1"/>
</dbReference>
<protein>
    <submittedName>
        <fullName evidence="4">Two component transcriptional regulator, LytTR family</fullName>
    </submittedName>
</protein>
<name>F4L3L5_HALH1</name>
<dbReference type="InterPro" id="IPR007492">
    <property type="entry name" value="LytTR_DNA-bd_dom"/>
</dbReference>
<gene>
    <name evidence="4" type="ordered locus">Halhy_6143</name>
</gene>
<dbReference type="SUPFAM" id="SSF52172">
    <property type="entry name" value="CheY-like"/>
    <property type="match status" value="1"/>
</dbReference>
<evidence type="ECO:0000313" key="5">
    <source>
        <dbReference type="Proteomes" id="UP000008461"/>
    </source>
</evidence>
<dbReference type="KEGG" id="hhy:Halhy_6143"/>
<dbReference type="AlphaFoldDB" id="F4L3L5"/>
<reference key="2">
    <citation type="submission" date="2011-04" db="EMBL/GenBank/DDBJ databases">
        <title>Complete sequence of chromosome of Haliscomenobacter hydrossis DSM 1100.</title>
        <authorList>
            <consortium name="US DOE Joint Genome Institute (JGI-PGF)"/>
            <person name="Lucas S."/>
            <person name="Han J."/>
            <person name="Lapidus A."/>
            <person name="Bruce D."/>
            <person name="Goodwin L."/>
            <person name="Pitluck S."/>
            <person name="Peters L."/>
            <person name="Kyrpides N."/>
            <person name="Mavromatis K."/>
            <person name="Ivanova N."/>
            <person name="Ovchinnikova G."/>
            <person name="Pagani I."/>
            <person name="Daligault H."/>
            <person name="Detter J.C."/>
            <person name="Han C."/>
            <person name="Land M."/>
            <person name="Hauser L."/>
            <person name="Markowitz V."/>
            <person name="Cheng J.-F."/>
            <person name="Hugenholtz P."/>
            <person name="Woyke T."/>
            <person name="Wu D."/>
            <person name="Verbarg S."/>
            <person name="Frueling A."/>
            <person name="Brambilla E."/>
            <person name="Klenk H.-P."/>
            <person name="Eisen J.A."/>
        </authorList>
    </citation>
    <scope>NUCLEOTIDE SEQUENCE</scope>
    <source>
        <strain>DSM 1100</strain>
    </source>
</reference>
<accession>F4L3L5</accession>
<dbReference type="HOGENOM" id="CLU_000445_14_1_10"/>
<dbReference type="Proteomes" id="UP000008461">
    <property type="component" value="Chromosome"/>
</dbReference>
<dbReference type="PROSITE" id="PS50110">
    <property type="entry name" value="RESPONSE_REGULATORY"/>
    <property type="match status" value="1"/>
</dbReference>
<feature type="modified residue" description="4-aspartylphosphate" evidence="1">
    <location>
        <position position="55"/>
    </location>
</feature>
<dbReference type="eggNOG" id="COG3279">
    <property type="taxonomic scope" value="Bacteria"/>
</dbReference>
<dbReference type="OrthoDB" id="1646880at2"/>
<dbReference type="EMBL" id="CP002691">
    <property type="protein sequence ID" value="AEE53965.1"/>
    <property type="molecule type" value="Genomic_DNA"/>
</dbReference>
<dbReference type="InterPro" id="IPR046947">
    <property type="entry name" value="LytR-like"/>
</dbReference>
<reference evidence="4 5" key="1">
    <citation type="journal article" date="2011" name="Stand. Genomic Sci.">
        <title>Complete genome sequence of Haliscomenobacter hydrossis type strain (O).</title>
        <authorList>
            <consortium name="US DOE Joint Genome Institute (JGI-PGF)"/>
            <person name="Daligault H."/>
            <person name="Lapidus A."/>
            <person name="Zeytun A."/>
            <person name="Nolan M."/>
            <person name="Lucas S."/>
            <person name="Del Rio T.G."/>
            <person name="Tice H."/>
            <person name="Cheng J.F."/>
            <person name="Tapia R."/>
            <person name="Han C."/>
            <person name="Goodwin L."/>
            <person name="Pitluck S."/>
            <person name="Liolios K."/>
            <person name="Pagani I."/>
            <person name="Ivanova N."/>
            <person name="Huntemann M."/>
            <person name="Mavromatis K."/>
            <person name="Mikhailova N."/>
            <person name="Pati A."/>
            <person name="Chen A."/>
            <person name="Palaniappan K."/>
            <person name="Land M."/>
            <person name="Hauser L."/>
            <person name="Brambilla E.M."/>
            <person name="Rohde M."/>
            <person name="Verbarg S."/>
            <person name="Goker M."/>
            <person name="Bristow J."/>
            <person name="Eisen J.A."/>
            <person name="Markowitz V."/>
            <person name="Hugenholtz P."/>
            <person name="Kyrpides N.C."/>
            <person name="Klenk H.P."/>
            <person name="Woyke T."/>
        </authorList>
    </citation>
    <scope>NUCLEOTIDE SEQUENCE [LARGE SCALE GENOMIC DNA]</scope>
    <source>
        <strain evidence="5">ATCC 27775 / DSM 1100 / LMG 10767 / O</strain>
    </source>
</reference>
<proteinExistence type="predicted"/>
<feature type="domain" description="HTH LytTR-type" evidence="3">
    <location>
        <begin position="134"/>
        <end position="238"/>
    </location>
</feature>
<evidence type="ECO:0000313" key="4">
    <source>
        <dbReference type="EMBL" id="AEE53965.1"/>
    </source>
</evidence>
<organism evidence="4 5">
    <name type="scientific">Haliscomenobacter hydrossis (strain ATCC 27775 / DSM 1100 / LMG 10767 / O)</name>
    <dbReference type="NCBI Taxonomy" id="760192"/>
    <lineage>
        <taxon>Bacteria</taxon>
        <taxon>Pseudomonadati</taxon>
        <taxon>Bacteroidota</taxon>
        <taxon>Saprospiria</taxon>
        <taxon>Saprospirales</taxon>
        <taxon>Haliscomenobacteraceae</taxon>
        <taxon>Haliscomenobacter</taxon>
    </lineage>
</organism>
<evidence type="ECO:0000259" key="2">
    <source>
        <dbReference type="PROSITE" id="PS50110"/>
    </source>
</evidence>
<dbReference type="Pfam" id="PF04397">
    <property type="entry name" value="LytTR"/>
    <property type="match status" value="1"/>
</dbReference>
<dbReference type="Gene3D" id="2.40.50.1020">
    <property type="entry name" value="LytTr DNA-binding domain"/>
    <property type="match status" value="1"/>
</dbReference>
<dbReference type="GO" id="GO:0003677">
    <property type="term" value="F:DNA binding"/>
    <property type="evidence" value="ECO:0007669"/>
    <property type="project" value="InterPro"/>
</dbReference>
<dbReference type="RefSeq" id="WP_013768487.1">
    <property type="nucleotide sequence ID" value="NC_015510.1"/>
</dbReference>
<sequence>MKYTALIVEDEHLAAEELRKMLTLHPEIEVSAIADSVSSALEQIQKIKPQLLFLDINLHGASGFDLLETLDEVPLVIFVTAYDQYALKAFEVSALDYLLKPINPQRLSEAIQKIKKQFVPSEQQEPRLSIDKRIFIKDGEQCFFVPLSEIHLVESVGNYARVYHGNNKPLLHKSLNYLEEKFPESHFFRANRQFIINIYFIQNIQSYFNNTLQVDMPGGIKIEISQRQSVKFKELMGV</sequence>
<keyword evidence="1" id="KW-0597">Phosphoprotein</keyword>